<dbReference type="InterPro" id="IPR006091">
    <property type="entry name" value="Acyl-CoA_Oxase/DH_mid-dom"/>
</dbReference>
<evidence type="ECO:0000256" key="6">
    <source>
        <dbReference type="RuleBase" id="RU362125"/>
    </source>
</evidence>
<evidence type="ECO:0000256" key="5">
    <source>
        <dbReference type="ARBA" id="ARBA00023002"/>
    </source>
</evidence>
<evidence type="ECO:0000256" key="4">
    <source>
        <dbReference type="ARBA" id="ARBA00022827"/>
    </source>
</evidence>
<comment type="cofactor">
    <cofactor evidence="1 6">
        <name>FAD</name>
        <dbReference type="ChEBI" id="CHEBI:57692"/>
    </cofactor>
</comment>
<evidence type="ECO:0000259" key="8">
    <source>
        <dbReference type="Pfam" id="PF02770"/>
    </source>
</evidence>
<feature type="domain" description="Acyl-CoA dehydrogenase/oxidase N-terminal" evidence="9">
    <location>
        <begin position="26"/>
        <end position="129"/>
    </location>
</feature>
<keyword evidence="4 6" id="KW-0274">FAD</keyword>
<dbReference type="PROSITE" id="PS00072">
    <property type="entry name" value="ACYL_COA_DH_1"/>
    <property type="match status" value="1"/>
</dbReference>
<evidence type="ECO:0000313" key="11">
    <source>
        <dbReference type="Proteomes" id="UP000618986"/>
    </source>
</evidence>
<evidence type="ECO:0000256" key="3">
    <source>
        <dbReference type="ARBA" id="ARBA00022630"/>
    </source>
</evidence>
<name>A0ABR6MDI9_MICEC</name>
<organism evidence="10 11">
    <name type="scientific">Micromonospora echinospora</name>
    <name type="common">Micromonospora purpurea</name>
    <dbReference type="NCBI Taxonomy" id="1877"/>
    <lineage>
        <taxon>Bacteria</taxon>
        <taxon>Bacillati</taxon>
        <taxon>Actinomycetota</taxon>
        <taxon>Actinomycetes</taxon>
        <taxon>Micromonosporales</taxon>
        <taxon>Micromonosporaceae</taxon>
        <taxon>Micromonospora</taxon>
    </lineage>
</organism>
<feature type="domain" description="Acyl-CoA oxidase/dehydrogenase middle" evidence="8">
    <location>
        <begin position="134"/>
        <end position="226"/>
    </location>
</feature>
<dbReference type="EMBL" id="JACHJC010000001">
    <property type="protein sequence ID" value="MBB5113441.1"/>
    <property type="molecule type" value="Genomic_DNA"/>
</dbReference>
<dbReference type="PANTHER" id="PTHR43884:SF20">
    <property type="entry name" value="ACYL-COA DEHYDROGENASE FADE28"/>
    <property type="match status" value="1"/>
</dbReference>
<dbReference type="RefSeq" id="WP_184685186.1">
    <property type="nucleotide sequence ID" value="NZ_JACHJC010000001.1"/>
</dbReference>
<dbReference type="InterPro" id="IPR009075">
    <property type="entry name" value="AcylCo_DH/oxidase_C"/>
</dbReference>
<evidence type="ECO:0000256" key="1">
    <source>
        <dbReference type="ARBA" id="ARBA00001974"/>
    </source>
</evidence>
<comment type="similarity">
    <text evidence="2 6">Belongs to the acyl-CoA dehydrogenase family.</text>
</comment>
<dbReference type="Gene3D" id="1.20.140.10">
    <property type="entry name" value="Butyryl-CoA Dehydrogenase, subunit A, domain 3"/>
    <property type="match status" value="1"/>
</dbReference>
<evidence type="ECO:0000259" key="9">
    <source>
        <dbReference type="Pfam" id="PF02771"/>
    </source>
</evidence>
<dbReference type="InterPro" id="IPR036250">
    <property type="entry name" value="AcylCo_DH-like_C"/>
</dbReference>
<dbReference type="SUPFAM" id="SSF56645">
    <property type="entry name" value="Acyl-CoA dehydrogenase NM domain-like"/>
    <property type="match status" value="1"/>
</dbReference>
<reference evidence="10 11" key="1">
    <citation type="submission" date="2020-08" db="EMBL/GenBank/DDBJ databases">
        <title>Sequencing the genomes of 1000 actinobacteria strains.</title>
        <authorList>
            <person name="Klenk H.-P."/>
        </authorList>
    </citation>
    <scope>NUCLEOTIDE SEQUENCE [LARGE SCALE GENOMIC DNA]</scope>
    <source>
        <strain evidence="10 11">DSM 43036</strain>
    </source>
</reference>
<evidence type="ECO:0000256" key="2">
    <source>
        <dbReference type="ARBA" id="ARBA00009347"/>
    </source>
</evidence>
<dbReference type="Gene3D" id="2.40.110.10">
    <property type="entry name" value="Butyryl-CoA Dehydrogenase, subunit A, domain 2"/>
    <property type="match status" value="1"/>
</dbReference>
<dbReference type="InterPro" id="IPR013786">
    <property type="entry name" value="AcylCoA_DH/ox_N"/>
</dbReference>
<dbReference type="InterPro" id="IPR046373">
    <property type="entry name" value="Acyl-CoA_Oxase/DH_mid-dom_sf"/>
</dbReference>
<evidence type="ECO:0000259" key="7">
    <source>
        <dbReference type="Pfam" id="PF00441"/>
    </source>
</evidence>
<dbReference type="Pfam" id="PF00441">
    <property type="entry name" value="Acyl-CoA_dh_1"/>
    <property type="match status" value="1"/>
</dbReference>
<dbReference type="Pfam" id="PF02771">
    <property type="entry name" value="Acyl-CoA_dh_N"/>
    <property type="match status" value="1"/>
</dbReference>
<comment type="caution">
    <text evidence="10">The sequence shown here is derived from an EMBL/GenBank/DDBJ whole genome shotgun (WGS) entry which is preliminary data.</text>
</comment>
<dbReference type="InterPro" id="IPR006089">
    <property type="entry name" value="Acyl-CoA_DH_CS"/>
</dbReference>
<accession>A0ABR6MDI9</accession>
<protein>
    <submittedName>
        <fullName evidence="10">Alkylation response protein AidB-like acyl-CoA dehydrogenase</fullName>
    </submittedName>
</protein>
<keyword evidence="3 6" id="KW-0285">Flavoprotein</keyword>
<dbReference type="InterPro" id="IPR009100">
    <property type="entry name" value="AcylCoA_DH/oxidase_NM_dom_sf"/>
</dbReference>
<keyword evidence="11" id="KW-1185">Reference proteome</keyword>
<feature type="domain" description="Acyl-CoA dehydrogenase/oxidase C-terminal" evidence="7">
    <location>
        <begin position="244"/>
        <end position="385"/>
    </location>
</feature>
<proteinExistence type="inferred from homology"/>
<dbReference type="Proteomes" id="UP000618986">
    <property type="component" value="Unassembled WGS sequence"/>
</dbReference>
<dbReference type="GeneID" id="300293845"/>
<sequence>MTLVPSAAPAEQVLEPLDGPEHDAVNRARELVARINDETAADLAARTEFPADLWEWAAEHALHRVGIAEEHGGEPADIVAKMRIAEVLAERVGVLAWVWGISNCFAAPLLAALADEPTRKELLPGLAAGRLRFAFGVTEPGGGSDLFGALDTTLADGRVSGRKRYCTAAASADHLFLLVREAGAPAGGTSGLAFALVRTNAPGLSMSRVPTPSFASSFGTYEVDLDGVAVDHAFTGPAVKAALRTVLVEERLLIPAIVIGAAHGALRRGLAYAARRTAFGTRVDSYQALQHQVADAVMDLETARHYAYAMARRWAAGAPVTIGADVAKSRSVDAAQRVADVAVQLMGGIGFTRWGGVEHVWRDLRAFRLAPITEELVRNRVARSLGMGRD</sequence>
<dbReference type="Gene3D" id="1.10.540.10">
    <property type="entry name" value="Acyl-CoA dehydrogenase/oxidase, N-terminal domain"/>
    <property type="match status" value="1"/>
</dbReference>
<evidence type="ECO:0000313" key="10">
    <source>
        <dbReference type="EMBL" id="MBB5113441.1"/>
    </source>
</evidence>
<keyword evidence="5 6" id="KW-0560">Oxidoreductase</keyword>
<dbReference type="Pfam" id="PF02770">
    <property type="entry name" value="Acyl-CoA_dh_M"/>
    <property type="match status" value="1"/>
</dbReference>
<dbReference type="SUPFAM" id="SSF47203">
    <property type="entry name" value="Acyl-CoA dehydrogenase C-terminal domain-like"/>
    <property type="match status" value="1"/>
</dbReference>
<dbReference type="CDD" id="cd00567">
    <property type="entry name" value="ACAD"/>
    <property type="match status" value="1"/>
</dbReference>
<dbReference type="InterPro" id="IPR037069">
    <property type="entry name" value="AcylCoA_DH/ox_N_sf"/>
</dbReference>
<dbReference type="PANTHER" id="PTHR43884">
    <property type="entry name" value="ACYL-COA DEHYDROGENASE"/>
    <property type="match status" value="1"/>
</dbReference>
<gene>
    <name evidence="10" type="ORF">FHU28_003280</name>
</gene>